<reference evidence="2" key="1">
    <citation type="submission" date="2006-10" db="EMBL/GenBank/DDBJ databases">
        <authorList>
            <person name="Amadeo P."/>
            <person name="Zhao Q."/>
            <person name="Wortman J."/>
            <person name="Fraser-Liggett C."/>
            <person name="Carlton J."/>
        </authorList>
    </citation>
    <scope>NUCLEOTIDE SEQUENCE</scope>
    <source>
        <strain evidence="2">G3</strain>
    </source>
</reference>
<dbReference type="SUPFAM" id="SSF48403">
    <property type="entry name" value="Ankyrin repeat"/>
    <property type="match status" value="1"/>
</dbReference>
<dbReference type="InterPro" id="IPR036770">
    <property type="entry name" value="Ankyrin_rpt-contain_sf"/>
</dbReference>
<dbReference type="AlphaFoldDB" id="A2E9M7"/>
<protein>
    <recommendedName>
        <fullName evidence="1">DUF3447 domain-containing protein</fullName>
    </recommendedName>
</protein>
<sequence length="50" mass="5886">MSECLKCVTPDEDCLKYAIISHNIDFVTFLMNEFDMKIDLSYCVLYNNLE</sequence>
<dbReference type="PANTHER" id="PTHR24182">
    <property type="entry name" value="ANKYRIN REPEAT AND SOCS BOX CONTAINING 4"/>
    <property type="match status" value="1"/>
</dbReference>
<dbReference type="InParanoid" id="A2E9M7"/>
<keyword evidence="3" id="KW-1185">Reference proteome</keyword>
<dbReference type="PANTHER" id="PTHR24182:SF13">
    <property type="entry name" value="LD18443P"/>
    <property type="match status" value="1"/>
</dbReference>
<evidence type="ECO:0000259" key="1">
    <source>
        <dbReference type="Pfam" id="PF11929"/>
    </source>
</evidence>
<feature type="domain" description="DUF3447" evidence="1">
    <location>
        <begin position="1"/>
        <end position="50"/>
    </location>
</feature>
<evidence type="ECO:0000313" key="2">
    <source>
        <dbReference type="EMBL" id="EAY10678.1"/>
    </source>
</evidence>
<reference evidence="2" key="2">
    <citation type="journal article" date="2007" name="Science">
        <title>Draft genome sequence of the sexually transmitted pathogen Trichomonas vaginalis.</title>
        <authorList>
            <person name="Carlton J.M."/>
            <person name="Hirt R.P."/>
            <person name="Silva J.C."/>
            <person name="Delcher A.L."/>
            <person name="Schatz M."/>
            <person name="Zhao Q."/>
            <person name="Wortman J.R."/>
            <person name="Bidwell S.L."/>
            <person name="Alsmark U.C.M."/>
            <person name="Besteiro S."/>
            <person name="Sicheritz-Ponten T."/>
            <person name="Noel C.J."/>
            <person name="Dacks J.B."/>
            <person name="Foster P.G."/>
            <person name="Simillion C."/>
            <person name="Van de Peer Y."/>
            <person name="Miranda-Saavedra D."/>
            <person name="Barton G.J."/>
            <person name="Westrop G.D."/>
            <person name="Mueller S."/>
            <person name="Dessi D."/>
            <person name="Fiori P.L."/>
            <person name="Ren Q."/>
            <person name="Paulsen I."/>
            <person name="Zhang H."/>
            <person name="Bastida-Corcuera F.D."/>
            <person name="Simoes-Barbosa A."/>
            <person name="Brown M.T."/>
            <person name="Hayes R.D."/>
            <person name="Mukherjee M."/>
            <person name="Okumura C.Y."/>
            <person name="Schneider R."/>
            <person name="Smith A.J."/>
            <person name="Vanacova S."/>
            <person name="Villalvazo M."/>
            <person name="Haas B.J."/>
            <person name="Pertea M."/>
            <person name="Feldblyum T.V."/>
            <person name="Utterback T.R."/>
            <person name="Shu C.L."/>
            <person name="Osoegawa K."/>
            <person name="de Jong P.J."/>
            <person name="Hrdy I."/>
            <person name="Horvathova L."/>
            <person name="Zubacova Z."/>
            <person name="Dolezal P."/>
            <person name="Malik S.B."/>
            <person name="Logsdon J.M. Jr."/>
            <person name="Henze K."/>
            <person name="Gupta A."/>
            <person name="Wang C.C."/>
            <person name="Dunne R.L."/>
            <person name="Upcroft J.A."/>
            <person name="Upcroft P."/>
            <person name="White O."/>
            <person name="Salzberg S.L."/>
            <person name="Tang P."/>
            <person name="Chiu C.-H."/>
            <person name="Lee Y.-S."/>
            <person name="Embley T.M."/>
            <person name="Coombs G.H."/>
            <person name="Mottram J.C."/>
            <person name="Tachezy J."/>
            <person name="Fraser-Liggett C.M."/>
            <person name="Johnson P.J."/>
        </authorList>
    </citation>
    <scope>NUCLEOTIDE SEQUENCE [LARGE SCALE GENOMIC DNA]</scope>
    <source>
        <strain evidence="2">G3</strain>
    </source>
</reference>
<dbReference type="KEGG" id="tva:4768613"/>
<dbReference type="Pfam" id="PF11929">
    <property type="entry name" value="DUF3447"/>
    <property type="match status" value="1"/>
</dbReference>
<dbReference type="InterPro" id="IPR020683">
    <property type="entry name" value="DUF3447"/>
</dbReference>
<dbReference type="RefSeq" id="XP_001322901.1">
    <property type="nucleotide sequence ID" value="XM_001322866.1"/>
</dbReference>
<accession>A2E9M7</accession>
<dbReference type="Proteomes" id="UP000001542">
    <property type="component" value="Unassembled WGS sequence"/>
</dbReference>
<gene>
    <name evidence="2" type="ORF">TVAG_157550</name>
</gene>
<name>A2E9M7_TRIV3</name>
<organism evidence="2 3">
    <name type="scientific">Trichomonas vaginalis (strain ATCC PRA-98 / G3)</name>
    <dbReference type="NCBI Taxonomy" id="412133"/>
    <lineage>
        <taxon>Eukaryota</taxon>
        <taxon>Metamonada</taxon>
        <taxon>Parabasalia</taxon>
        <taxon>Trichomonadida</taxon>
        <taxon>Trichomonadidae</taxon>
        <taxon>Trichomonas</taxon>
    </lineage>
</organism>
<evidence type="ECO:0000313" key="3">
    <source>
        <dbReference type="Proteomes" id="UP000001542"/>
    </source>
</evidence>
<proteinExistence type="predicted"/>
<dbReference type="VEuPathDB" id="TrichDB:TVAGG3_0746150"/>
<dbReference type="EMBL" id="DS113334">
    <property type="protein sequence ID" value="EAY10678.1"/>
    <property type="molecule type" value="Genomic_DNA"/>
</dbReference>